<name>A0A316MD54_9CLOT</name>
<organism evidence="1 2">
    <name type="scientific">Clostridium cadaveris</name>
    <dbReference type="NCBI Taxonomy" id="1529"/>
    <lineage>
        <taxon>Bacteria</taxon>
        <taxon>Bacillati</taxon>
        <taxon>Bacillota</taxon>
        <taxon>Clostridia</taxon>
        <taxon>Eubacteriales</taxon>
        <taxon>Clostridiaceae</taxon>
        <taxon>Clostridium</taxon>
    </lineage>
</organism>
<sequence>MTLEEFTKGMTFLGMNYNKGFTPEHIKMLYPRFMNYSNEKFKNAIQECIENEKHINNIAYDLGQYLPYCEQKQNMIEYTNDFIKCPKTKNICPLDKSWAWLVIKFD</sequence>
<comment type="caution">
    <text evidence="1">The sequence shown here is derived from an EMBL/GenBank/DDBJ whole genome shotgun (WGS) entry which is preliminary data.</text>
</comment>
<evidence type="ECO:0000313" key="1">
    <source>
        <dbReference type="EMBL" id="PWL55159.1"/>
    </source>
</evidence>
<proteinExistence type="predicted"/>
<gene>
    <name evidence="1" type="ORF">DBY38_02490</name>
</gene>
<dbReference type="EMBL" id="QAMZ01000012">
    <property type="protein sequence ID" value="PWL55159.1"/>
    <property type="molecule type" value="Genomic_DNA"/>
</dbReference>
<dbReference type="AlphaFoldDB" id="A0A316MD54"/>
<reference evidence="1 2" key="1">
    <citation type="submission" date="2018-03" db="EMBL/GenBank/DDBJ databases">
        <title>The uncultured portion of the human microbiome is neutrally assembled.</title>
        <authorList>
            <person name="Jeraldo P."/>
            <person name="Boardman L."/>
            <person name="White B.A."/>
            <person name="Nelson H."/>
            <person name="Goldenfeld N."/>
            <person name="Chia N."/>
        </authorList>
    </citation>
    <scope>NUCLEOTIDE SEQUENCE [LARGE SCALE GENOMIC DNA]</scope>
    <source>
        <strain evidence="1">CIM:MAG 903</strain>
    </source>
</reference>
<protein>
    <submittedName>
        <fullName evidence="1">Uncharacterized protein</fullName>
    </submittedName>
</protein>
<evidence type="ECO:0000313" key="2">
    <source>
        <dbReference type="Proteomes" id="UP000246114"/>
    </source>
</evidence>
<dbReference type="Proteomes" id="UP000246114">
    <property type="component" value="Unassembled WGS sequence"/>
</dbReference>
<accession>A0A316MD54</accession>